<accession>A0A2S5GQ86</accession>
<name>A0A2S5GQ86_9BURK</name>
<sequence length="358" mass="38092">MTGRTVTLGNMTAATKAATKGAVRPAARMMPTDTTTPGTMAALVAERRAADDSVYLLLNPLADCAPEHGLSLASLTKVLGADALTTVARPDLAHSPKACPVLVRLAGCGDVPAPELMGLAQRLAQADAARRRRYVCGCLLSPLDGQTLADHVAARCMDFSADSPRGMSPWFEPLRLELLAASIHAETLGPLMWPIRTWLLPSSWGSLAMVNGFQRSTGIDVGIGVGRIGAELPALARQTQRDAPLIAQLLSAWRRSLQLPLPYAPGRWQGPSLLRPQAAAQAFRWIRQAREAGLSDTRDIIVLALHQAAIHPRLLDYEPLRLALASAAPGGASTVLAAYGDHAWHRIATHLDQVGSPP</sequence>
<evidence type="ECO:0000313" key="1">
    <source>
        <dbReference type="EMBL" id="PPA75084.1"/>
    </source>
</evidence>
<dbReference type="EMBL" id="PREU01000007">
    <property type="protein sequence ID" value="PPA75084.1"/>
    <property type="molecule type" value="Genomic_DNA"/>
</dbReference>
<reference evidence="1 2" key="1">
    <citation type="submission" date="2018-02" db="EMBL/GenBank/DDBJ databases">
        <title>Draft Genome of Achromobacter spanius stain 6.</title>
        <authorList>
            <person name="Gunasekera T.S."/>
            <person name="Radwan O."/>
            <person name="Ruiz O.N."/>
        </authorList>
    </citation>
    <scope>NUCLEOTIDE SEQUENCE [LARGE SCALE GENOMIC DNA]</scope>
    <source>
        <strain evidence="1 2">6</strain>
    </source>
</reference>
<evidence type="ECO:0000313" key="2">
    <source>
        <dbReference type="Proteomes" id="UP000239990"/>
    </source>
</evidence>
<proteinExistence type="predicted"/>
<dbReference type="AlphaFoldDB" id="A0A2S5GQ86"/>
<evidence type="ECO:0008006" key="3">
    <source>
        <dbReference type="Google" id="ProtNLM"/>
    </source>
</evidence>
<protein>
    <recommendedName>
        <fullName evidence="3">DUF4123 domain-containing protein</fullName>
    </recommendedName>
</protein>
<organism evidence="1 2">
    <name type="scientific">Achromobacter spanius</name>
    <dbReference type="NCBI Taxonomy" id="217203"/>
    <lineage>
        <taxon>Bacteria</taxon>
        <taxon>Pseudomonadati</taxon>
        <taxon>Pseudomonadota</taxon>
        <taxon>Betaproteobacteria</taxon>
        <taxon>Burkholderiales</taxon>
        <taxon>Alcaligenaceae</taxon>
        <taxon>Achromobacter</taxon>
    </lineage>
</organism>
<dbReference type="Proteomes" id="UP000239990">
    <property type="component" value="Unassembled WGS sequence"/>
</dbReference>
<comment type="caution">
    <text evidence="1">The sequence shown here is derived from an EMBL/GenBank/DDBJ whole genome shotgun (WGS) entry which is preliminary data.</text>
</comment>
<gene>
    <name evidence="1" type="ORF">C4E15_17225</name>
</gene>